<keyword evidence="2" id="KW-0808">Transferase</keyword>
<gene>
    <name evidence="2" type="ORF">GUY60_26205</name>
</gene>
<keyword evidence="3" id="KW-1185">Reference proteome</keyword>
<accession>A0A964UXW4</accession>
<name>A0A964UXW4_9ACTN</name>
<dbReference type="EMBL" id="JAAAHS010000256">
    <property type="protein sequence ID" value="NBE54857.1"/>
    <property type="molecule type" value="Genomic_DNA"/>
</dbReference>
<sequence length="360" mass="36395">MEHLRPDDPEQIGPYTVLARLDPTDGPRPSGELRYVARTPDGLRTVLAVVPRPGTDPVRWAIEAEGARRLSLPEPPPGLAPVTETGGTANAPWYAHPYLPVLPLPEALARYGGPLPEPVVRALGAALATTLATVHAEGFTHAGLSATAVLLGAEGPLLTSYGAVRTAAPDGEQRIDVPGLDPGCVAPEQAQGGRPRPSGDVFALGAVLAYAACGHTVPEREELPAGLRSLITACLSRDPAKRPAVDEVRQTLAGRAPVATLVDGASGTATADALTLAFGSPGVSADTTTLPFGTAATPADTATVGFGLAAAGPHGDVGDGSYPSTGAGPFPLPAGLVEALVRDAAALLATELPVPTSALD</sequence>
<reference evidence="2" key="1">
    <citation type="submission" date="2020-01" db="EMBL/GenBank/DDBJ databases">
        <title>Whole-genome analyses of novel actinobacteria.</title>
        <authorList>
            <person name="Sahin N."/>
        </authorList>
    </citation>
    <scope>NUCLEOTIDE SEQUENCE</scope>
    <source>
        <strain evidence="2">YC537</strain>
    </source>
</reference>
<dbReference type="OrthoDB" id="4329527at2"/>
<keyword evidence="2" id="KW-0723">Serine/threonine-protein kinase</keyword>
<comment type="caution">
    <text evidence="2">The sequence shown here is derived from an EMBL/GenBank/DDBJ whole genome shotgun (WGS) entry which is preliminary data.</text>
</comment>
<evidence type="ECO:0000313" key="2">
    <source>
        <dbReference type="EMBL" id="NBE54857.1"/>
    </source>
</evidence>
<dbReference type="InterPro" id="IPR011009">
    <property type="entry name" value="Kinase-like_dom_sf"/>
</dbReference>
<dbReference type="Gene3D" id="1.10.510.10">
    <property type="entry name" value="Transferase(Phosphotransferase) domain 1"/>
    <property type="match status" value="1"/>
</dbReference>
<proteinExistence type="predicted"/>
<organism evidence="2 3">
    <name type="scientific">Streptomyces boluensis</name>
    <dbReference type="NCBI Taxonomy" id="1775135"/>
    <lineage>
        <taxon>Bacteria</taxon>
        <taxon>Bacillati</taxon>
        <taxon>Actinomycetota</taxon>
        <taxon>Actinomycetes</taxon>
        <taxon>Kitasatosporales</taxon>
        <taxon>Streptomycetaceae</taxon>
        <taxon>Streptomyces</taxon>
    </lineage>
</organism>
<evidence type="ECO:0000313" key="3">
    <source>
        <dbReference type="Proteomes" id="UP000598297"/>
    </source>
</evidence>
<dbReference type="Proteomes" id="UP000598297">
    <property type="component" value="Unassembled WGS sequence"/>
</dbReference>
<keyword evidence="2" id="KW-0418">Kinase</keyword>
<dbReference type="RefSeq" id="WP_161702075.1">
    <property type="nucleotide sequence ID" value="NZ_JAAAHS010000256.1"/>
</dbReference>
<dbReference type="AlphaFoldDB" id="A0A964UXW4"/>
<dbReference type="SUPFAM" id="SSF56112">
    <property type="entry name" value="Protein kinase-like (PK-like)"/>
    <property type="match status" value="1"/>
</dbReference>
<dbReference type="GO" id="GO:0004674">
    <property type="term" value="F:protein serine/threonine kinase activity"/>
    <property type="evidence" value="ECO:0007669"/>
    <property type="project" value="UniProtKB-KW"/>
</dbReference>
<protein>
    <submittedName>
        <fullName evidence="2">Serine/threonine protein kinase</fullName>
    </submittedName>
</protein>
<feature type="region of interest" description="Disordered" evidence="1">
    <location>
        <begin position="1"/>
        <end position="30"/>
    </location>
</feature>
<evidence type="ECO:0000256" key="1">
    <source>
        <dbReference type="SAM" id="MobiDB-lite"/>
    </source>
</evidence>